<dbReference type="Gene3D" id="3.30.1370.10">
    <property type="entry name" value="K Homology domain, type 1"/>
    <property type="match status" value="1"/>
</dbReference>
<sequence>MQLRARRSRALPGHQPAGPRRALPAHSWSQPSTHGEAELCRAINLQGHKEPCQPIPGANPARFAARPDPPAPAPAASFGASATAKVSVNASLAGAIIGKGSMKSKQICRQTGAKLSIRDHETNPGLKSIELEGTLEQIKEANVMVQELINSTGRSSVIILPRGRARSGTSAISLTGLPSCCLVCE</sequence>
<accession>A0A9N7MQK5</accession>
<reference evidence="4" key="1">
    <citation type="submission" date="2019-12" db="EMBL/GenBank/DDBJ databases">
        <authorList>
            <person name="Scholes J."/>
        </authorList>
    </citation>
    <scope>NUCLEOTIDE SEQUENCE</scope>
</reference>
<dbReference type="PROSITE" id="PS50084">
    <property type="entry name" value="KH_TYPE_1"/>
    <property type="match status" value="1"/>
</dbReference>
<keyword evidence="1" id="KW-0694">RNA-binding</keyword>
<protein>
    <submittedName>
        <fullName evidence="4">Zinc finger CCCH domain-containing protein 36</fullName>
    </submittedName>
</protein>
<dbReference type="EMBL" id="CACSLK010011299">
    <property type="protein sequence ID" value="CAA0812702.1"/>
    <property type="molecule type" value="Genomic_DNA"/>
</dbReference>
<dbReference type="SUPFAM" id="SSF54791">
    <property type="entry name" value="Eukaryotic type KH-domain (KH-domain type I)"/>
    <property type="match status" value="1"/>
</dbReference>
<proteinExistence type="predicted"/>
<dbReference type="AlphaFoldDB" id="A0A9N7MQK5"/>
<dbReference type="SMART" id="SM00322">
    <property type="entry name" value="KH"/>
    <property type="match status" value="1"/>
</dbReference>
<dbReference type="InterPro" id="IPR004087">
    <property type="entry name" value="KH_dom"/>
</dbReference>
<comment type="caution">
    <text evidence="4">The sequence shown here is derived from an EMBL/GenBank/DDBJ whole genome shotgun (WGS) entry which is preliminary data.</text>
</comment>
<evidence type="ECO:0000256" key="2">
    <source>
        <dbReference type="SAM" id="MobiDB-lite"/>
    </source>
</evidence>
<dbReference type="GO" id="GO:0003723">
    <property type="term" value="F:RNA binding"/>
    <property type="evidence" value="ECO:0007669"/>
    <property type="project" value="UniProtKB-UniRule"/>
</dbReference>
<dbReference type="InterPro" id="IPR004088">
    <property type="entry name" value="KH_dom_type_1"/>
</dbReference>
<dbReference type="Pfam" id="PF00013">
    <property type="entry name" value="KH_1"/>
    <property type="match status" value="1"/>
</dbReference>
<dbReference type="OrthoDB" id="410307at2759"/>
<evidence type="ECO:0000313" key="4">
    <source>
        <dbReference type="EMBL" id="CAA0812702.1"/>
    </source>
</evidence>
<feature type="region of interest" description="Disordered" evidence="2">
    <location>
        <begin position="1"/>
        <end position="35"/>
    </location>
</feature>
<keyword evidence="5" id="KW-1185">Reference proteome</keyword>
<organism evidence="4 5">
    <name type="scientific">Striga hermonthica</name>
    <name type="common">Purple witchweed</name>
    <name type="synonym">Buchnera hermonthica</name>
    <dbReference type="NCBI Taxonomy" id="68872"/>
    <lineage>
        <taxon>Eukaryota</taxon>
        <taxon>Viridiplantae</taxon>
        <taxon>Streptophyta</taxon>
        <taxon>Embryophyta</taxon>
        <taxon>Tracheophyta</taxon>
        <taxon>Spermatophyta</taxon>
        <taxon>Magnoliopsida</taxon>
        <taxon>eudicotyledons</taxon>
        <taxon>Gunneridae</taxon>
        <taxon>Pentapetalae</taxon>
        <taxon>asterids</taxon>
        <taxon>lamiids</taxon>
        <taxon>Lamiales</taxon>
        <taxon>Orobanchaceae</taxon>
        <taxon>Buchnereae</taxon>
        <taxon>Striga</taxon>
    </lineage>
</organism>
<name>A0A9N7MQK5_STRHE</name>
<evidence type="ECO:0000313" key="5">
    <source>
        <dbReference type="Proteomes" id="UP001153555"/>
    </source>
</evidence>
<gene>
    <name evidence="4" type="ORF">SHERM_13261</name>
</gene>
<evidence type="ECO:0000259" key="3">
    <source>
        <dbReference type="SMART" id="SM00322"/>
    </source>
</evidence>
<dbReference type="Proteomes" id="UP001153555">
    <property type="component" value="Unassembled WGS sequence"/>
</dbReference>
<dbReference type="InterPro" id="IPR036612">
    <property type="entry name" value="KH_dom_type_1_sf"/>
</dbReference>
<feature type="domain" description="K Homology" evidence="3">
    <location>
        <begin position="80"/>
        <end position="150"/>
    </location>
</feature>
<feature type="region of interest" description="Disordered" evidence="2">
    <location>
        <begin position="51"/>
        <end position="77"/>
    </location>
</feature>
<evidence type="ECO:0000256" key="1">
    <source>
        <dbReference type="PROSITE-ProRule" id="PRU00117"/>
    </source>
</evidence>